<reference evidence="5 6" key="1">
    <citation type="journal article" date="2011" name="Proc. Natl. Acad. Sci. U.S.A.">
        <title>Evolutionary erosion of yeast sex chromosomes by mating-type switching accidents.</title>
        <authorList>
            <person name="Gordon J.L."/>
            <person name="Armisen D."/>
            <person name="Proux-Wera E."/>
            <person name="Oheigeartaigh S.S."/>
            <person name="Byrne K.P."/>
            <person name="Wolfe K.H."/>
        </authorList>
    </citation>
    <scope>NUCLEOTIDE SEQUENCE [LARGE SCALE GENOMIC DNA]</scope>
    <source>
        <strain evidence="6">ATCC 10597 / BCRC 20456 / CBS 421 / NBRC 0211 / NRRL Y-12639</strain>
    </source>
</reference>
<organism evidence="5 6">
    <name type="scientific">Naumovozyma dairenensis (strain ATCC 10597 / BCRC 20456 / CBS 421 / NBRC 0211 / NRRL Y-12639)</name>
    <name type="common">Saccharomyces dairenensis</name>
    <dbReference type="NCBI Taxonomy" id="1071378"/>
    <lineage>
        <taxon>Eukaryota</taxon>
        <taxon>Fungi</taxon>
        <taxon>Dikarya</taxon>
        <taxon>Ascomycota</taxon>
        <taxon>Saccharomycotina</taxon>
        <taxon>Saccharomycetes</taxon>
        <taxon>Saccharomycetales</taxon>
        <taxon>Saccharomycetaceae</taxon>
        <taxon>Naumovozyma</taxon>
    </lineage>
</organism>
<evidence type="ECO:0000313" key="6">
    <source>
        <dbReference type="Proteomes" id="UP000000689"/>
    </source>
</evidence>
<proteinExistence type="predicted"/>
<dbReference type="SMART" id="SM00368">
    <property type="entry name" value="LRR_RI"/>
    <property type="match status" value="5"/>
</dbReference>
<dbReference type="HOGENOM" id="CLU_028747_3_0_1"/>
<gene>
    <name evidence="5" type="primary">NDAI0K00870</name>
    <name evidence="5" type="ordered locus">NDAI_0K00870</name>
</gene>
<feature type="region of interest" description="Disordered" evidence="4">
    <location>
        <begin position="358"/>
        <end position="382"/>
    </location>
</feature>
<dbReference type="OrthoDB" id="184583at2759"/>
<dbReference type="KEGG" id="ndi:NDAI_0K00870"/>
<dbReference type="GO" id="GO:0005096">
    <property type="term" value="F:GTPase activator activity"/>
    <property type="evidence" value="ECO:0007669"/>
    <property type="project" value="UniProtKB-KW"/>
</dbReference>
<dbReference type="GO" id="GO:0005829">
    <property type="term" value="C:cytosol"/>
    <property type="evidence" value="ECO:0007669"/>
    <property type="project" value="EnsemblFungi"/>
</dbReference>
<dbReference type="Pfam" id="PF13516">
    <property type="entry name" value="LRR_6"/>
    <property type="match status" value="1"/>
</dbReference>
<dbReference type="PANTHER" id="PTHR24113">
    <property type="entry name" value="RAN GTPASE-ACTIVATING PROTEIN 1"/>
    <property type="match status" value="1"/>
</dbReference>
<dbReference type="EMBL" id="HE580277">
    <property type="protein sequence ID" value="CCD27278.1"/>
    <property type="molecule type" value="Genomic_DNA"/>
</dbReference>
<dbReference type="GO" id="GO:0048471">
    <property type="term" value="C:perinuclear region of cytoplasm"/>
    <property type="evidence" value="ECO:0007669"/>
    <property type="project" value="TreeGrafter"/>
</dbReference>
<evidence type="ECO:0000313" key="5">
    <source>
        <dbReference type="EMBL" id="CCD27278.1"/>
    </source>
</evidence>
<dbReference type="GO" id="GO:0006404">
    <property type="term" value="P:RNA import into nucleus"/>
    <property type="evidence" value="ECO:0007669"/>
    <property type="project" value="EnsemblFungi"/>
</dbReference>
<sequence>MATVLPSPTVYKEKEIFSIANKALKLTTKEDIQPHLDSLSKYEKVYKIDLSGNTIGIEASKSLSDFISTNSNIQSHLQEVNFADLYTSRLVEEVVDSLNNILPALLSCPNLTTINLSDNAFGLRTIDSLEHFISHAINLKHLILSNNGMGPFAGERIGKALFQLAQLKRSQDKHMLETFICGRNRLENGSALYLAIGLKNHRDGLKIVKLYQNGIRPRGIANLIHYGLKFNEKLEILDLQDNTFTLLGSKVLAENLHVWAESLRELNLNDCLLKSKGSEEVFKVFNELKFEHLKTLKFEYNEMSQETIENQLIPALEKKNLPILENLEINGNRLDEDSEALDTLQGMFEDLELDDLEELDSEDEEEDDDEEDAENEKETLDIVDVEPLEKALADELNISGLTEALSKTGI</sequence>
<dbReference type="PANTHER" id="PTHR24113:SF12">
    <property type="entry name" value="RAN GTPASE-ACTIVATING PROTEIN 1"/>
    <property type="match status" value="1"/>
</dbReference>
<evidence type="ECO:0000256" key="3">
    <source>
        <dbReference type="ARBA" id="ARBA00022737"/>
    </source>
</evidence>
<dbReference type="STRING" id="1071378.G0WHL7"/>
<dbReference type="GO" id="GO:0006611">
    <property type="term" value="P:protein export from nucleus"/>
    <property type="evidence" value="ECO:0007669"/>
    <property type="project" value="EnsemblFungi"/>
</dbReference>
<dbReference type="OMA" id="NGSMEAW"/>
<dbReference type="InterPro" id="IPR001611">
    <property type="entry name" value="Leu-rich_rpt"/>
</dbReference>
<dbReference type="GO" id="GO:0006409">
    <property type="term" value="P:tRNA export from nucleus"/>
    <property type="evidence" value="ECO:0007669"/>
    <property type="project" value="EnsemblFungi"/>
</dbReference>
<protein>
    <recommendedName>
        <fullName evidence="7">Ran GTPase-activating protein 1</fullName>
    </recommendedName>
</protein>
<dbReference type="GO" id="GO:0031267">
    <property type="term" value="F:small GTPase binding"/>
    <property type="evidence" value="ECO:0007669"/>
    <property type="project" value="EnsemblFungi"/>
</dbReference>
<keyword evidence="2" id="KW-0433">Leucine-rich repeat</keyword>
<dbReference type="SUPFAM" id="SSF52047">
    <property type="entry name" value="RNI-like"/>
    <property type="match status" value="1"/>
</dbReference>
<dbReference type="GO" id="GO:0031509">
    <property type="term" value="P:subtelomeric heterochromatin formation"/>
    <property type="evidence" value="ECO:0007669"/>
    <property type="project" value="EnsemblFungi"/>
</dbReference>
<accession>G0WHL7</accession>
<dbReference type="RefSeq" id="XP_003672521.1">
    <property type="nucleotide sequence ID" value="XM_003672473.1"/>
</dbReference>
<dbReference type="Proteomes" id="UP000000689">
    <property type="component" value="Chromosome 11"/>
</dbReference>
<dbReference type="InterPro" id="IPR027038">
    <property type="entry name" value="RanGap"/>
</dbReference>
<dbReference type="GO" id="GO:0006606">
    <property type="term" value="P:protein import into nucleus"/>
    <property type="evidence" value="ECO:0007669"/>
    <property type="project" value="EnsemblFungi"/>
</dbReference>
<dbReference type="Gene3D" id="3.80.10.10">
    <property type="entry name" value="Ribonuclease Inhibitor"/>
    <property type="match status" value="1"/>
</dbReference>
<keyword evidence="3" id="KW-0677">Repeat</keyword>
<evidence type="ECO:0000256" key="1">
    <source>
        <dbReference type="ARBA" id="ARBA00022468"/>
    </source>
</evidence>
<dbReference type="GO" id="GO:0000054">
    <property type="term" value="P:ribosomal subunit export from nucleus"/>
    <property type="evidence" value="ECO:0007669"/>
    <property type="project" value="EnsemblFungi"/>
</dbReference>
<dbReference type="GO" id="GO:0000781">
    <property type="term" value="C:chromosome, telomeric region"/>
    <property type="evidence" value="ECO:0007669"/>
    <property type="project" value="GOC"/>
</dbReference>
<dbReference type="InterPro" id="IPR032675">
    <property type="entry name" value="LRR_dom_sf"/>
</dbReference>
<dbReference type="GO" id="GO:0034399">
    <property type="term" value="C:nuclear periphery"/>
    <property type="evidence" value="ECO:0007669"/>
    <property type="project" value="EnsemblFungi"/>
</dbReference>
<evidence type="ECO:0000256" key="4">
    <source>
        <dbReference type="SAM" id="MobiDB-lite"/>
    </source>
</evidence>
<evidence type="ECO:0008006" key="7">
    <source>
        <dbReference type="Google" id="ProtNLM"/>
    </source>
</evidence>
<name>G0WHL7_NAUDC</name>
<dbReference type="GeneID" id="11497566"/>
<dbReference type="eggNOG" id="KOG1909">
    <property type="taxonomic scope" value="Eukaryota"/>
</dbReference>
<evidence type="ECO:0000256" key="2">
    <source>
        <dbReference type="ARBA" id="ARBA00022614"/>
    </source>
</evidence>
<keyword evidence="6" id="KW-1185">Reference proteome</keyword>
<keyword evidence="1" id="KW-0343">GTPase activation</keyword>
<dbReference type="AlphaFoldDB" id="G0WHL7"/>